<organism evidence="2 3">
    <name type="scientific">Ligilactobacillus apodemi DSM 16634 = JCM 16172</name>
    <dbReference type="NCBI Taxonomy" id="1423724"/>
    <lineage>
        <taxon>Bacteria</taxon>
        <taxon>Bacillati</taxon>
        <taxon>Bacillota</taxon>
        <taxon>Bacilli</taxon>
        <taxon>Lactobacillales</taxon>
        <taxon>Lactobacillaceae</taxon>
        <taxon>Ligilactobacillus</taxon>
    </lineage>
</organism>
<accession>A0A0R1TQ63</accession>
<feature type="transmembrane region" description="Helical" evidence="1">
    <location>
        <begin position="41"/>
        <end position="59"/>
    </location>
</feature>
<sequence>MLLAIVPVIIGAVVLLVVLLSKDENKYDERQELISNRSYMYAFYVVFFINIVVMMASFFEEIPKMPTIILATLSLWSGIIVQSVYSIWKHAYFPFTVKHGEVFGIHMLILAFMQALIVVIDRFSLLGGEASLPVEISLSIGAISACIISIAIFLRNYLDKRAEAEK</sequence>
<protein>
    <submittedName>
        <fullName evidence="2">Uncharacterized protein</fullName>
    </submittedName>
</protein>
<keyword evidence="3" id="KW-1185">Reference proteome</keyword>
<proteinExistence type="predicted"/>
<evidence type="ECO:0000256" key="1">
    <source>
        <dbReference type="SAM" id="Phobius"/>
    </source>
</evidence>
<keyword evidence="1" id="KW-0812">Transmembrane</keyword>
<evidence type="ECO:0000313" key="2">
    <source>
        <dbReference type="EMBL" id="KRL83440.1"/>
    </source>
</evidence>
<feature type="transmembrane region" description="Helical" evidence="1">
    <location>
        <begin position="65"/>
        <end position="88"/>
    </location>
</feature>
<dbReference type="EMBL" id="AZFT01000053">
    <property type="protein sequence ID" value="KRL83440.1"/>
    <property type="molecule type" value="Genomic_DNA"/>
</dbReference>
<feature type="transmembrane region" description="Helical" evidence="1">
    <location>
        <begin position="140"/>
        <end position="158"/>
    </location>
</feature>
<dbReference type="OrthoDB" id="1734391at2"/>
<keyword evidence="1" id="KW-0472">Membrane</keyword>
<dbReference type="PATRIC" id="fig|1423724.4.peg.732"/>
<reference evidence="2 3" key="1">
    <citation type="journal article" date="2015" name="Genome Announc.">
        <title>Expanding the biotechnology potential of lactobacilli through comparative genomics of 213 strains and associated genera.</title>
        <authorList>
            <person name="Sun Z."/>
            <person name="Harris H.M."/>
            <person name="McCann A."/>
            <person name="Guo C."/>
            <person name="Argimon S."/>
            <person name="Zhang W."/>
            <person name="Yang X."/>
            <person name="Jeffery I.B."/>
            <person name="Cooney J.C."/>
            <person name="Kagawa T.F."/>
            <person name="Liu W."/>
            <person name="Song Y."/>
            <person name="Salvetti E."/>
            <person name="Wrobel A."/>
            <person name="Rasinkangas P."/>
            <person name="Parkhill J."/>
            <person name="Rea M.C."/>
            <person name="O'Sullivan O."/>
            <person name="Ritari J."/>
            <person name="Douillard F.P."/>
            <person name="Paul Ross R."/>
            <person name="Yang R."/>
            <person name="Briner A.E."/>
            <person name="Felis G.E."/>
            <person name="de Vos W.M."/>
            <person name="Barrangou R."/>
            <person name="Klaenhammer T.R."/>
            <person name="Caufield P.W."/>
            <person name="Cui Y."/>
            <person name="Zhang H."/>
            <person name="O'Toole P.W."/>
        </authorList>
    </citation>
    <scope>NUCLEOTIDE SEQUENCE [LARGE SCALE GENOMIC DNA]</scope>
    <source>
        <strain evidence="2 3">DSM 16634</strain>
    </source>
</reference>
<dbReference type="STRING" id="1423724.FC32_GL000694"/>
<dbReference type="AlphaFoldDB" id="A0A0R1TQ63"/>
<dbReference type="RefSeq" id="WP_025086559.1">
    <property type="nucleotide sequence ID" value="NZ_AZFT01000053.1"/>
</dbReference>
<comment type="caution">
    <text evidence="2">The sequence shown here is derived from an EMBL/GenBank/DDBJ whole genome shotgun (WGS) entry which is preliminary data.</text>
</comment>
<evidence type="ECO:0000313" key="3">
    <source>
        <dbReference type="Proteomes" id="UP000051324"/>
    </source>
</evidence>
<name>A0A0R1TQ63_9LACO</name>
<keyword evidence="1" id="KW-1133">Transmembrane helix</keyword>
<feature type="transmembrane region" description="Helical" evidence="1">
    <location>
        <begin position="6"/>
        <end position="21"/>
    </location>
</feature>
<feature type="transmembrane region" description="Helical" evidence="1">
    <location>
        <begin position="100"/>
        <end position="120"/>
    </location>
</feature>
<gene>
    <name evidence="2" type="ORF">FC32_GL000694</name>
</gene>
<dbReference type="Proteomes" id="UP000051324">
    <property type="component" value="Unassembled WGS sequence"/>
</dbReference>